<comment type="caution">
    <text evidence="2">The sequence shown here is derived from an EMBL/GenBank/DDBJ whole genome shotgun (WGS) entry which is preliminary data.</text>
</comment>
<reference evidence="2 3" key="1">
    <citation type="journal article" date="2014" name="Genome Announc.">
        <title>Draft genome sequences of the altered schaedler flora, a defined bacterial community from gnotobiotic mice.</title>
        <authorList>
            <person name="Wannemuehler M.J."/>
            <person name="Overstreet A.M."/>
            <person name="Ward D.V."/>
            <person name="Phillips G.J."/>
        </authorList>
    </citation>
    <scope>NUCLEOTIDE SEQUENCE [LARGE SCALE GENOMIC DNA]</scope>
    <source>
        <strain evidence="2 3">ASF492</strain>
    </source>
</reference>
<evidence type="ECO:0000313" key="3">
    <source>
        <dbReference type="Proteomes" id="UP000012589"/>
    </source>
</evidence>
<sequence>MIGTLEISPDFTIEDIHKIREHNYEVTKHMTVEEKLHYYNTPRTDAEEQIERLRVRHYNGQHAWEQR</sequence>
<protein>
    <recommendedName>
        <fullName evidence="1">CYTH domain-containing protein</fullName>
    </recommendedName>
</protein>
<dbReference type="PATRIC" id="fig|1235802.3.peg.6607"/>
<name>N1ZKC6_9FIRM</name>
<evidence type="ECO:0000259" key="1">
    <source>
        <dbReference type="PROSITE" id="PS51707"/>
    </source>
</evidence>
<proteinExistence type="predicted"/>
<gene>
    <name evidence="2" type="ORF">C823_06246</name>
</gene>
<keyword evidence="3" id="KW-1185">Reference proteome</keyword>
<dbReference type="PROSITE" id="PS51707">
    <property type="entry name" value="CYTH"/>
    <property type="match status" value="1"/>
</dbReference>
<dbReference type="AlphaFoldDB" id="N1ZKC6"/>
<dbReference type="OrthoDB" id="2066317at2"/>
<dbReference type="Proteomes" id="UP000012589">
    <property type="component" value="Unassembled WGS sequence"/>
</dbReference>
<accession>N1ZKC6</accession>
<dbReference type="EMBL" id="AQFT01000238">
    <property type="protein sequence ID" value="EMZ16326.1"/>
    <property type="molecule type" value="Genomic_DNA"/>
</dbReference>
<dbReference type="HOGENOM" id="CLU_205192_0_0_9"/>
<feature type="domain" description="CYTH" evidence="1">
    <location>
        <begin position="4"/>
        <end position="67"/>
    </location>
</feature>
<organism evidence="2 3">
    <name type="scientific">Eubacterium plexicaudatum ASF492</name>
    <dbReference type="NCBI Taxonomy" id="1235802"/>
    <lineage>
        <taxon>Bacteria</taxon>
        <taxon>Bacillati</taxon>
        <taxon>Bacillota</taxon>
        <taxon>Clostridia</taxon>
        <taxon>Eubacteriales</taxon>
        <taxon>Eubacteriaceae</taxon>
        <taxon>Eubacterium</taxon>
    </lineage>
</organism>
<dbReference type="InterPro" id="IPR023577">
    <property type="entry name" value="CYTH_domain"/>
</dbReference>
<dbReference type="eggNOG" id="ENOG5033IMC">
    <property type="taxonomic scope" value="Bacteria"/>
</dbReference>
<evidence type="ECO:0000313" key="2">
    <source>
        <dbReference type="EMBL" id="EMZ16326.1"/>
    </source>
</evidence>